<gene>
    <name evidence="3" type="ORF">EUTSA_v10000671mg</name>
</gene>
<keyword evidence="2" id="KW-1133">Transmembrane helix</keyword>
<dbReference type="Proteomes" id="UP000030689">
    <property type="component" value="Unassembled WGS sequence"/>
</dbReference>
<feature type="compositionally biased region" description="Basic and acidic residues" evidence="1">
    <location>
        <begin position="86"/>
        <end position="95"/>
    </location>
</feature>
<keyword evidence="2" id="KW-0472">Membrane</keyword>
<evidence type="ECO:0000256" key="2">
    <source>
        <dbReference type="SAM" id="Phobius"/>
    </source>
</evidence>
<dbReference type="KEGG" id="eus:EUTSA_v10000671mg"/>
<dbReference type="EMBL" id="KI517426">
    <property type="protein sequence ID" value="ESQ46209.1"/>
    <property type="molecule type" value="Genomic_DNA"/>
</dbReference>
<feature type="non-terminal residue" evidence="3">
    <location>
        <position position="1"/>
    </location>
</feature>
<organism evidence="3 4">
    <name type="scientific">Eutrema salsugineum</name>
    <name type="common">Saltwater cress</name>
    <name type="synonym">Sisymbrium salsugineum</name>
    <dbReference type="NCBI Taxonomy" id="72664"/>
    <lineage>
        <taxon>Eukaryota</taxon>
        <taxon>Viridiplantae</taxon>
        <taxon>Streptophyta</taxon>
        <taxon>Embryophyta</taxon>
        <taxon>Tracheophyta</taxon>
        <taxon>Spermatophyta</taxon>
        <taxon>Magnoliopsida</taxon>
        <taxon>eudicotyledons</taxon>
        <taxon>Gunneridae</taxon>
        <taxon>Pentapetalae</taxon>
        <taxon>rosids</taxon>
        <taxon>malvids</taxon>
        <taxon>Brassicales</taxon>
        <taxon>Brassicaceae</taxon>
        <taxon>Eutremeae</taxon>
        <taxon>Eutrema</taxon>
    </lineage>
</organism>
<accession>V4LQX9</accession>
<sequence length="209" mass="23595">IPRLHEAWKESKSFSSQREVPYGDGEDEEYLRLYVPFHYQFKKIQAFFSDSGPRRSSRLSADSWANTNASVATGHSWANENIDEGVRGESFDDSRPNTASTTGSMASSDAKSCDQEDETMSIGGTTLCAQKITVGVSELVSLLRTLGELCRLLYMYRCKEALDTYMKLPHRHYNTGWVLSQVVSDPSLFYAVLFSLVVVYRLFKTTNLK</sequence>
<dbReference type="Gramene" id="ESQ46209">
    <property type="protein sequence ID" value="ESQ46209"/>
    <property type="gene ID" value="EUTSA_v10000671mg"/>
</dbReference>
<evidence type="ECO:0000313" key="3">
    <source>
        <dbReference type="EMBL" id="ESQ46209.1"/>
    </source>
</evidence>
<proteinExistence type="predicted"/>
<dbReference type="eggNOG" id="KOG1126">
    <property type="taxonomic scope" value="Eukaryota"/>
</dbReference>
<keyword evidence="2" id="KW-0812">Transmembrane</keyword>
<dbReference type="InterPro" id="IPR011990">
    <property type="entry name" value="TPR-like_helical_dom_sf"/>
</dbReference>
<feature type="compositionally biased region" description="Polar residues" evidence="1">
    <location>
        <begin position="96"/>
        <end position="110"/>
    </location>
</feature>
<feature type="transmembrane region" description="Helical" evidence="2">
    <location>
        <begin position="187"/>
        <end position="203"/>
    </location>
</feature>
<dbReference type="Gene3D" id="1.25.40.10">
    <property type="entry name" value="Tetratricopeptide repeat domain"/>
    <property type="match status" value="1"/>
</dbReference>
<reference evidence="3 4" key="1">
    <citation type="journal article" date="2013" name="Front. Plant Sci.">
        <title>The Reference Genome of the Halophytic Plant Eutrema salsugineum.</title>
        <authorList>
            <person name="Yang R."/>
            <person name="Jarvis D.E."/>
            <person name="Chen H."/>
            <person name="Beilstein M.A."/>
            <person name="Grimwood J."/>
            <person name="Jenkins J."/>
            <person name="Shu S."/>
            <person name="Prochnik S."/>
            <person name="Xin M."/>
            <person name="Ma C."/>
            <person name="Schmutz J."/>
            <person name="Wing R.A."/>
            <person name="Mitchell-Olds T."/>
            <person name="Schumaker K.S."/>
            <person name="Wang X."/>
        </authorList>
    </citation>
    <scope>NUCLEOTIDE SEQUENCE [LARGE SCALE GENOMIC DNA]</scope>
</reference>
<feature type="region of interest" description="Disordered" evidence="1">
    <location>
        <begin position="86"/>
        <end position="114"/>
    </location>
</feature>
<dbReference type="AlphaFoldDB" id="V4LQX9"/>
<evidence type="ECO:0000313" key="4">
    <source>
        <dbReference type="Proteomes" id="UP000030689"/>
    </source>
</evidence>
<evidence type="ECO:0000256" key="1">
    <source>
        <dbReference type="SAM" id="MobiDB-lite"/>
    </source>
</evidence>
<name>V4LQX9_EUTSA</name>
<protein>
    <submittedName>
        <fullName evidence="3">Uncharacterized protein</fullName>
    </submittedName>
</protein>
<dbReference type="STRING" id="72664.V4LQX9"/>
<keyword evidence="4" id="KW-1185">Reference proteome</keyword>